<gene>
    <name evidence="2" type="ORF">NC661_19420</name>
</gene>
<keyword evidence="3" id="KW-1185">Reference proteome</keyword>
<evidence type="ECO:0000313" key="3">
    <source>
        <dbReference type="Proteomes" id="UP001145072"/>
    </source>
</evidence>
<accession>A0A9X3WQP5</accession>
<keyword evidence="1" id="KW-0812">Transmembrane</keyword>
<dbReference type="Proteomes" id="UP001145072">
    <property type="component" value="Unassembled WGS sequence"/>
</dbReference>
<feature type="transmembrane region" description="Helical" evidence="1">
    <location>
        <begin position="31"/>
        <end position="52"/>
    </location>
</feature>
<proteinExistence type="predicted"/>
<dbReference type="AlphaFoldDB" id="A0A9X3WQP5"/>
<keyword evidence="1" id="KW-0472">Membrane</keyword>
<protein>
    <submittedName>
        <fullName evidence="2">Uncharacterized protein</fullName>
    </submittedName>
</protein>
<organism evidence="2 3">
    <name type="scientific">Aquibacillus koreensis</name>
    <dbReference type="NCBI Taxonomy" id="279446"/>
    <lineage>
        <taxon>Bacteria</taxon>
        <taxon>Bacillati</taxon>
        <taxon>Bacillota</taxon>
        <taxon>Bacilli</taxon>
        <taxon>Bacillales</taxon>
        <taxon>Bacillaceae</taxon>
        <taxon>Aquibacillus</taxon>
    </lineage>
</organism>
<reference evidence="2" key="1">
    <citation type="submission" date="2022-06" db="EMBL/GenBank/DDBJ databases">
        <title>Aquibacillus sp. a new bacterium isolated from soil saline samples.</title>
        <authorList>
            <person name="Galisteo C."/>
            <person name="De La Haba R."/>
            <person name="Sanchez-Porro C."/>
            <person name="Ventosa A."/>
        </authorList>
    </citation>
    <scope>NUCLEOTIDE SEQUENCE</scope>
    <source>
        <strain evidence="2">JCM 12387</strain>
    </source>
</reference>
<evidence type="ECO:0000313" key="2">
    <source>
        <dbReference type="EMBL" id="MDC3422526.1"/>
    </source>
</evidence>
<comment type="caution">
    <text evidence="2">The sequence shown here is derived from an EMBL/GenBank/DDBJ whole genome shotgun (WGS) entry which is preliminary data.</text>
</comment>
<dbReference type="EMBL" id="JAMQJZ010000022">
    <property type="protein sequence ID" value="MDC3422526.1"/>
    <property type="molecule type" value="Genomic_DNA"/>
</dbReference>
<feature type="transmembrane region" description="Helical" evidence="1">
    <location>
        <begin position="64"/>
        <end position="84"/>
    </location>
</feature>
<evidence type="ECO:0000256" key="1">
    <source>
        <dbReference type="SAM" id="Phobius"/>
    </source>
</evidence>
<keyword evidence="1" id="KW-1133">Transmembrane helix</keyword>
<feature type="transmembrane region" description="Helical" evidence="1">
    <location>
        <begin position="7"/>
        <end position="25"/>
    </location>
</feature>
<dbReference type="RefSeq" id="WP_259868017.1">
    <property type="nucleotide sequence ID" value="NZ_JAMQJZ010000022.1"/>
</dbReference>
<sequence>MKFLKAYFVSLFYYIFLFSLLLIIQHGMKEIIAMIVYQLIYVTPMVLLLSGILESYLKTNDNKLVVVFIGFLYGLAISIIFDGTTSGTDVFVYILPGCIFSIGALIFTIIRGKVEVH</sequence>
<name>A0A9X3WQP5_9BACI</name>
<feature type="transmembrane region" description="Helical" evidence="1">
    <location>
        <begin position="90"/>
        <end position="110"/>
    </location>
</feature>